<proteinExistence type="inferred from homology"/>
<keyword evidence="4" id="KW-0436">Ligase</keyword>
<comment type="similarity">
    <text evidence="1">Belongs to the class-II aminoacyl-tRNA synthetase family.</text>
</comment>
<evidence type="ECO:0000256" key="1">
    <source>
        <dbReference type="ARBA" id="ARBA00008226"/>
    </source>
</evidence>
<evidence type="ECO:0000256" key="5">
    <source>
        <dbReference type="ARBA" id="ARBA00022741"/>
    </source>
</evidence>
<dbReference type="CDD" id="cd00673">
    <property type="entry name" value="AlaRS_core"/>
    <property type="match status" value="1"/>
</dbReference>
<evidence type="ECO:0000256" key="4">
    <source>
        <dbReference type="ARBA" id="ARBA00022598"/>
    </source>
</evidence>
<dbReference type="Proteomes" id="UP000504882">
    <property type="component" value="Unassembled WGS sequence"/>
</dbReference>
<dbReference type="InterPro" id="IPR002318">
    <property type="entry name" value="Ala-tRNA-lgiase_IIc"/>
</dbReference>
<dbReference type="InterPro" id="IPR018164">
    <property type="entry name" value="Ala-tRNA-synth_IIc_N"/>
</dbReference>
<dbReference type="InterPro" id="IPR045864">
    <property type="entry name" value="aa-tRNA-synth_II/BPL/LPL"/>
</dbReference>
<evidence type="ECO:0000256" key="9">
    <source>
        <dbReference type="ARBA" id="ARBA00023146"/>
    </source>
</evidence>
<evidence type="ECO:0000259" key="10">
    <source>
        <dbReference type="PROSITE" id="PS50860"/>
    </source>
</evidence>
<sequence>MLFRQCHRAPFRSSPERTTPLSLDQTFIDFFVQHGHIPTTGSSLIPRPGDPVLFTTAGMHPLTPFLEGEPHPLGRRLVGVQRCLRTTDLDEIGDPTHLTVFEMLGSWSLGDYGSEQSLRWGYEVLRDRLGVDPDRMHATVFGGNDEVELDLESLDTWRSLGVPVELTTEDNWWSNGPAGPCGPDSEIFLWTGDGSPEGTPTSDDRWIEVWNHVMVRFRRHQDGSLEPLPQHNIDTGLGLERLSMLLEGKRSVYETELFEPWMRLLPELWRLDEESERIVIDHLRSSIVIIGDGVRPSNTGRGYVLRRLIRRVLTLLWQVDRSRTLVDLPLEVVEHTLRHFHQDEGMTLVQQVLVDEEVRFTDLLQRGRRILGSDRFRKTLDEEDFEYLHQTHGLPRELVRSLIAQESGASDAPLSLI</sequence>
<comment type="caution">
    <text evidence="11">The sequence shown here is derived from an EMBL/GenBank/DDBJ whole genome shotgun (WGS) entry which is preliminary data.</text>
</comment>
<keyword evidence="12" id="KW-1185">Reference proteome</keyword>
<dbReference type="PROSITE" id="PS50860">
    <property type="entry name" value="AA_TRNA_LIGASE_II_ALA"/>
    <property type="match status" value="1"/>
</dbReference>
<name>A0ABY2E5A0_9MICO</name>
<keyword evidence="8" id="KW-0648">Protein biosynthesis</keyword>
<keyword evidence="5" id="KW-0547">Nucleotide-binding</keyword>
<dbReference type="Pfam" id="PF01411">
    <property type="entry name" value="tRNA-synt_2c"/>
    <property type="match status" value="1"/>
</dbReference>
<dbReference type="PANTHER" id="PTHR11777">
    <property type="entry name" value="ALANYL-TRNA SYNTHETASE"/>
    <property type="match status" value="1"/>
</dbReference>
<evidence type="ECO:0000313" key="12">
    <source>
        <dbReference type="Proteomes" id="UP000504882"/>
    </source>
</evidence>
<keyword evidence="6" id="KW-0067">ATP-binding</keyword>
<organism evidence="11 12">
    <name type="scientific">Occultella glacieicola</name>
    <dbReference type="NCBI Taxonomy" id="2518684"/>
    <lineage>
        <taxon>Bacteria</taxon>
        <taxon>Bacillati</taxon>
        <taxon>Actinomycetota</taxon>
        <taxon>Actinomycetes</taxon>
        <taxon>Micrococcales</taxon>
        <taxon>Ruaniaceae</taxon>
        <taxon>Occultella</taxon>
    </lineage>
</organism>
<dbReference type="PANTHER" id="PTHR11777:SF9">
    <property type="entry name" value="ALANINE--TRNA LIGASE, CYTOPLASMIC"/>
    <property type="match status" value="1"/>
</dbReference>
<evidence type="ECO:0000256" key="3">
    <source>
        <dbReference type="ARBA" id="ARBA00022555"/>
    </source>
</evidence>
<dbReference type="EC" id="6.1.1.7" evidence="2"/>
<evidence type="ECO:0000256" key="6">
    <source>
        <dbReference type="ARBA" id="ARBA00022840"/>
    </source>
</evidence>
<dbReference type="SUPFAM" id="SSF101353">
    <property type="entry name" value="Putative anticodon-binding domain of alanyl-tRNA synthetase (AlaRS)"/>
    <property type="match status" value="1"/>
</dbReference>
<evidence type="ECO:0000313" key="11">
    <source>
        <dbReference type="EMBL" id="TDE95765.1"/>
    </source>
</evidence>
<gene>
    <name evidence="11" type="ORF">EXU48_05730</name>
</gene>
<dbReference type="InterPro" id="IPR018165">
    <property type="entry name" value="Ala-tRNA-synth_IIc_core"/>
</dbReference>
<dbReference type="InterPro" id="IPR018162">
    <property type="entry name" value="Ala-tRNA-ligase_IIc_anticod-bd"/>
</dbReference>
<evidence type="ECO:0000256" key="2">
    <source>
        <dbReference type="ARBA" id="ARBA00013168"/>
    </source>
</evidence>
<protein>
    <recommendedName>
        <fullName evidence="2">alanine--tRNA ligase</fullName>
        <ecNumber evidence="2">6.1.1.7</ecNumber>
    </recommendedName>
</protein>
<accession>A0ABY2E5A0</accession>
<dbReference type="PRINTS" id="PR00980">
    <property type="entry name" value="TRNASYNTHALA"/>
</dbReference>
<keyword evidence="7" id="KW-0694">RNA-binding</keyword>
<reference evidence="11 12" key="1">
    <citation type="submission" date="2019-03" db="EMBL/GenBank/DDBJ databases">
        <title>Genomic features of bacteria from cold environments.</title>
        <authorList>
            <person name="Shen L."/>
        </authorList>
    </citation>
    <scope>NUCLEOTIDE SEQUENCE [LARGE SCALE GENOMIC DNA]</scope>
    <source>
        <strain evidence="12">T3246-1</strain>
    </source>
</reference>
<keyword evidence="3" id="KW-0820">tRNA-binding</keyword>
<evidence type="ECO:0000256" key="7">
    <source>
        <dbReference type="ARBA" id="ARBA00022884"/>
    </source>
</evidence>
<keyword evidence="9" id="KW-0030">Aminoacyl-tRNA synthetase</keyword>
<dbReference type="InterPro" id="IPR050058">
    <property type="entry name" value="Ala-tRNA_ligase"/>
</dbReference>
<evidence type="ECO:0000256" key="8">
    <source>
        <dbReference type="ARBA" id="ARBA00022917"/>
    </source>
</evidence>
<feature type="domain" description="Alanyl-transfer RNA synthetases family profile" evidence="10">
    <location>
        <begin position="18"/>
        <end position="417"/>
    </location>
</feature>
<dbReference type="EMBL" id="SMNA01000003">
    <property type="protein sequence ID" value="TDE95765.1"/>
    <property type="molecule type" value="Genomic_DNA"/>
</dbReference>
<dbReference type="SUPFAM" id="SSF55681">
    <property type="entry name" value="Class II aaRS and biotin synthetases"/>
    <property type="match status" value="1"/>
</dbReference>
<dbReference type="Gene3D" id="3.30.930.10">
    <property type="entry name" value="Bira Bifunctional Protein, Domain 2"/>
    <property type="match status" value="1"/>
</dbReference>